<feature type="domain" description="Peptidase M1 alanyl aminopeptidase Ig-like fold" evidence="15">
    <location>
        <begin position="446"/>
        <end position="555"/>
    </location>
</feature>
<comment type="catalytic activity">
    <reaction evidence="1">
        <text>Release of an N-terminal amino acid, Xaa-|-Yaa- from a peptide, amide or arylamide. Xaa is preferably Ala, but may be most amino acids including Pro (slow action). When a terminal hydrophobic residue is followed by a prolyl residue, the two may be released as an intact Xaa-Pro dipeptide.</text>
        <dbReference type="EC" id="3.4.11.2"/>
    </reaction>
</comment>
<dbReference type="InterPro" id="IPR014782">
    <property type="entry name" value="Peptidase_M1_dom"/>
</dbReference>
<dbReference type="Gene3D" id="1.25.50.10">
    <property type="entry name" value="Peptidase M1, alanyl aminopeptidase, C-terminal domain"/>
    <property type="match status" value="1"/>
</dbReference>
<feature type="domain" description="Aminopeptidase N-like N-terminal" evidence="17">
    <location>
        <begin position="26"/>
        <end position="188"/>
    </location>
</feature>
<dbReference type="Proteomes" id="UP000242999">
    <property type="component" value="Unassembled WGS sequence"/>
</dbReference>
<dbReference type="InterPro" id="IPR035414">
    <property type="entry name" value="Peptidase_M1_pepN_Ig-like"/>
</dbReference>
<evidence type="ECO:0000256" key="2">
    <source>
        <dbReference type="ARBA" id="ARBA00001947"/>
    </source>
</evidence>
<dbReference type="GO" id="GO:0008270">
    <property type="term" value="F:zinc ion binding"/>
    <property type="evidence" value="ECO:0007669"/>
    <property type="project" value="InterPro"/>
</dbReference>
<evidence type="ECO:0000259" key="14">
    <source>
        <dbReference type="Pfam" id="PF01433"/>
    </source>
</evidence>
<dbReference type="FunFam" id="3.30.2010.30:FF:000002">
    <property type="entry name" value="Putative aminopeptidase N"/>
    <property type="match status" value="1"/>
</dbReference>
<evidence type="ECO:0000259" key="15">
    <source>
        <dbReference type="Pfam" id="PF11940"/>
    </source>
</evidence>
<protein>
    <recommendedName>
        <fullName evidence="5 13">Aminopeptidase N</fullName>
        <ecNumber evidence="4 13">3.4.11.2</ecNumber>
    </recommendedName>
</protein>
<dbReference type="PANTHER" id="PTHR46322">
    <property type="entry name" value="PUROMYCIN-SENSITIVE AMINOPEPTIDASE"/>
    <property type="match status" value="1"/>
</dbReference>
<evidence type="ECO:0000256" key="1">
    <source>
        <dbReference type="ARBA" id="ARBA00000098"/>
    </source>
</evidence>
<sequence length="893" mass="100654">MSSSPAQAIYLRNYQAPEFALDAIDLTFELDPQATKVSAEIQVRALGENRCLVLDGQDLTLLSLAIDGRPLDADEYQYQNDQLTLLNVPSAFCLSTQVEINPQANSALEGLYLSNALYCTQCEAEGFRRISFFLDRPDVLSRFTTKLIADPQHAPILLANGNPIAQGTLADGRHWVQWQDPFPKPCYLFALVAGDLVCIQDTFVTQSGRSVDLQIWVEAENQHKCAHAMRSLKAAMRWDEEVYGREYDLDIYMIVAVNDFNMGAMENKGLNIFNSACALADPQTTTDLGFQRVESVIAHEYFHNWSGNRVTCRDWFQLSLKEGFTVYRDQAFSADMNFAGVQRIEEVTMLRSAQFAEDASPTAHPVRPDHYMEINNFYTLTVYEKGAEIVRMLANLLGPQAFRQACDLYFTRFDGQAVTVEDFVACMEEISQRDLSQFMRWYHQAGTPHVQVQGQYCPQTASYRLDFQQATPDTPGQTNKQPLLIPITMGLLDAQGRPLPLKLKLASGEIQALGLQGVLELTQAQQSFEFIGLEELTEAPIPSLLRGFSAPVKLSFPYTPTQLATLMAQDTDAFNRWDAGQRLALDTLMPLIDAQVTQIDLAQDAPMLLEAYRALLTEAEHTQDQAMLASMLRLPSFAYLAEQYACIPVEAIEQVRQAMRFALARTFYPQWKALYQAQISQQAYAPEATQIAQRSLKNLCLDYLLALAAVPEYQQEVYQIALTQWRTSDNMTDARAALTLLAHAPDASWGRDPLAEFAQRWQQDALTMDQWFSIQATRPYADTLQQVQNLLQHPNFSLKNPNKVRALIGAFAQQNPLAFHQISGAGYAWLADQVIELNGFNPQIAARLVIPLTRWQRYQDTRQTLMRAQLERIQAQANLSADVYEIVTKALQV</sequence>
<keyword evidence="11" id="KW-0482">Metalloprotease</keyword>
<dbReference type="Pfam" id="PF01433">
    <property type="entry name" value="Peptidase_M1"/>
    <property type="match status" value="1"/>
</dbReference>
<evidence type="ECO:0000256" key="6">
    <source>
        <dbReference type="ARBA" id="ARBA00022438"/>
    </source>
</evidence>
<dbReference type="GO" id="GO:0016285">
    <property type="term" value="F:alanyl aminopeptidase activity"/>
    <property type="evidence" value="ECO:0007669"/>
    <property type="project" value="UniProtKB-EC"/>
</dbReference>
<dbReference type="EMBL" id="FNYH01000002">
    <property type="protein sequence ID" value="SEI48462.1"/>
    <property type="molecule type" value="Genomic_DNA"/>
</dbReference>
<dbReference type="GO" id="GO:0006508">
    <property type="term" value="P:proteolysis"/>
    <property type="evidence" value="ECO:0007669"/>
    <property type="project" value="UniProtKB-UniRule"/>
</dbReference>
<evidence type="ECO:0000259" key="16">
    <source>
        <dbReference type="Pfam" id="PF17432"/>
    </source>
</evidence>
<keyword evidence="10" id="KW-0862">Zinc</keyword>
<reference evidence="19" key="1">
    <citation type="submission" date="2016-10" db="EMBL/GenBank/DDBJ databases">
        <authorList>
            <person name="Varghese N."/>
            <person name="Submissions S."/>
        </authorList>
    </citation>
    <scope>NUCLEOTIDE SEQUENCE [LARGE SCALE GENOMIC DNA]</scope>
    <source>
        <strain evidence="19">DSM 7165</strain>
    </source>
</reference>
<dbReference type="Pfam" id="PF17432">
    <property type="entry name" value="DUF3458_C"/>
    <property type="match status" value="1"/>
</dbReference>
<dbReference type="Pfam" id="PF17900">
    <property type="entry name" value="Peptidase_M1_N"/>
    <property type="match status" value="1"/>
</dbReference>
<evidence type="ECO:0000256" key="11">
    <source>
        <dbReference type="ARBA" id="ARBA00023049"/>
    </source>
</evidence>
<proteinExistence type="inferred from homology"/>
<dbReference type="RefSeq" id="WP_093308636.1">
    <property type="nucleotide sequence ID" value="NZ_FNYH01000002.1"/>
</dbReference>
<dbReference type="InterPro" id="IPR024601">
    <property type="entry name" value="Peptidase_M1_pepN_C"/>
</dbReference>
<name>A0A1H6RB95_9GAMM</name>
<comment type="function">
    <text evidence="12">Aminopeptidase N is involved in the degradation of intracellular peptides generated by protein breakdown during normal growth as well as in response to nutrient starvation.</text>
</comment>
<dbReference type="NCBIfam" id="TIGR02414">
    <property type="entry name" value="pepN_proteo"/>
    <property type="match status" value="1"/>
</dbReference>
<comment type="cofactor">
    <cofactor evidence="2">
        <name>Zn(2+)</name>
        <dbReference type="ChEBI" id="CHEBI:29105"/>
    </cofactor>
</comment>
<dbReference type="Gene3D" id="3.30.2010.30">
    <property type="match status" value="1"/>
</dbReference>
<dbReference type="FunFam" id="2.60.40.1840:FF:000001">
    <property type="entry name" value="Aminopeptidase N"/>
    <property type="match status" value="1"/>
</dbReference>
<organism evidence="18 19">
    <name type="scientific">Allopseudospirillum japonicum</name>
    <dbReference type="NCBI Taxonomy" id="64971"/>
    <lineage>
        <taxon>Bacteria</taxon>
        <taxon>Pseudomonadati</taxon>
        <taxon>Pseudomonadota</taxon>
        <taxon>Gammaproteobacteria</taxon>
        <taxon>Oceanospirillales</taxon>
        <taxon>Oceanospirillaceae</taxon>
        <taxon>Allopseudospirillum</taxon>
    </lineage>
</organism>
<dbReference type="InterPro" id="IPR045357">
    <property type="entry name" value="Aminopeptidase_N-like_N"/>
</dbReference>
<dbReference type="PANTHER" id="PTHR46322:SF1">
    <property type="entry name" value="PUROMYCIN-SENSITIVE AMINOPEPTIDASE"/>
    <property type="match status" value="1"/>
</dbReference>
<dbReference type="GO" id="GO:0008237">
    <property type="term" value="F:metallopeptidase activity"/>
    <property type="evidence" value="ECO:0007669"/>
    <property type="project" value="UniProtKB-UniRule"/>
</dbReference>
<dbReference type="AlphaFoldDB" id="A0A1H6RB95"/>
<dbReference type="PRINTS" id="PR00756">
    <property type="entry name" value="ALADIPTASE"/>
</dbReference>
<keyword evidence="8" id="KW-0479">Metal-binding</keyword>
<dbReference type="EC" id="3.4.11.2" evidence="4 13"/>
<dbReference type="InterPro" id="IPR042097">
    <property type="entry name" value="Aminopeptidase_N-like_N_sf"/>
</dbReference>
<dbReference type="InterPro" id="IPR027268">
    <property type="entry name" value="Peptidase_M4/M1_CTD_sf"/>
</dbReference>
<dbReference type="Gene3D" id="1.10.390.10">
    <property type="entry name" value="Neutral Protease Domain 2"/>
    <property type="match status" value="1"/>
</dbReference>
<evidence type="ECO:0000256" key="9">
    <source>
        <dbReference type="ARBA" id="ARBA00022801"/>
    </source>
</evidence>
<dbReference type="InterPro" id="IPR037144">
    <property type="entry name" value="Peptidase_M1_pepN_C_sf"/>
</dbReference>
<dbReference type="STRING" id="64971.SAMN05421831_102302"/>
<dbReference type="InterPro" id="IPR001930">
    <property type="entry name" value="Peptidase_M1"/>
</dbReference>
<feature type="domain" description="Peptidase M1 membrane alanine aminopeptidase" evidence="14">
    <location>
        <begin position="228"/>
        <end position="441"/>
    </location>
</feature>
<evidence type="ECO:0000256" key="3">
    <source>
        <dbReference type="ARBA" id="ARBA00010136"/>
    </source>
</evidence>
<dbReference type="FunFam" id="2.60.40.1730:FF:000005">
    <property type="entry name" value="Aminopeptidase N"/>
    <property type="match status" value="1"/>
</dbReference>
<keyword evidence="6 18" id="KW-0031">Aminopeptidase</keyword>
<keyword evidence="9" id="KW-0378">Hydrolase</keyword>
<gene>
    <name evidence="18" type="ORF">SAMN05421831_102302</name>
</gene>
<evidence type="ECO:0000256" key="7">
    <source>
        <dbReference type="ARBA" id="ARBA00022670"/>
    </source>
</evidence>
<dbReference type="Gene3D" id="2.60.40.1840">
    <property type="match status" value="1"/>
</dbReference>
<dbReference type="CDD" id="cd09600">
    <property type="entry name" value="M1_APN"/>
    <property type="match status" value="1"/>
</dbReference>
<evidence type="ECO:0000256" key="8">
    <source>
        <dbReference type="ARBA" id="ARBA00022723"/>
    </source>
</evidence>
<dbReference type="InterPro" id="IPR012779">
    <property type="entry name" value="Peptidase_M1_pepN"/>
</dbReference>
<evidence type="ECO:0000256" key="13">
    <source>
        <dbReference type="NCBIfam" id="TIGR02414"/>
    </source>
</evidence>
<dbReference type="InterPro" id="IPR038438">
    <property type="entry name" value="PepN_Ig-like_sf"/>
</dbReference>
<dbReference type="OrthoDB" id="100605at2"/>
<dbReference type="SUPFAM" id="SSF55486">
    <property type="entry name" value="Metalloproteases ('zincins'), catalytic domain"/>
    <property type="match status" value="1"/>
</dbReference>
<accession>A0A1H6RB95</accession>
<evidence type="ECO:0000259" key="17">
    <source>
        <dbReference type="Pfam" id="PF17900"/>
    </source>
</evidence>
<feature type="domain" description="Peptidase M1 alanyl aminopeptidase C-terminal" evidence="16">
    <location>
        <begin position="561"/>
        <end position="892"/>
    </location>
</feature>
<dbReference type="Pfam" id="PF11940">
    <property type="entry name" value="DUF3458"/>
    <property type="match status" value="1"/>
</dbReference>
<keyword evidence="7" id="KW-0645">Protease</keyword>
<comment type="similarity">
    <text evidence="3">Belongs to the peptidase M1 family.</text>
</comment>
<evidence type="ECO:0000313" key="18">
    <source>
        <dbReference type="EMBL" id="SEI48462.1"/>
    </source>
</evidence>
<dbReference type="Gene3D" id="2.60.40.1730">
    <property type="entry name" value="tricorn interacting facor f3 domain"/>
    <property type="match status" value="1"/>
</dbReference>
<evidence type="ECO:0000256" key="4">
    <source>
        <dbReference type="ARBA" id="ARBA00012564"/>
    </source>
</evidence>
<keyword evidence="19" id="KW-1185">Reference proteome</keyword>
<evidence type="ECO:0000313" key="19">
    <source>
        <dbReference type="Proteomes" id="UP000242999"/>
    </source>
</evidence>
<dbReference type="SUPFAM" id="SSF63737">
    <property type="entry name" value="Leukotriene A4 hydrolase N-terminal domain"/>
    <property type="match status" value="1"/>
</dbReference>
<evidence type="ECO:0000256" key="5">
    <source>
        <dbReference type="ARBA" id="ARBA00015611"/>
    </source>
</evidence>
<evidence type="ECO:0000256" key="10">
    <source>
        <dbReference type="ARBA" id="ARBA00022833"/>
    </source>
</evidence>
<evidence type="ECO:0000256" key="12">
    <source>
        <dbReference type="ARBA" id="ARBA00059739"/>
    </source>
</evidence>